<feature type="non-terminal residue" evidence="1">
    <location>
        <position position="29"/>
    </location>
</feature>
<sequence length="29" mass="3154">ASIFLPTGYVMAICTVVTKRMRRLAAVNA</sequence>
<evidence type="ECO:0000313" key="2">
    <source>
        <dbReference type="Proteomes" id="UP000708208"/>
    </source>
</evidence>
<reference evidence="1" key="1">
    <citation type="submission" date="2021-06" db="EMBL/GenBank/DDBJ databases">
        <authorList>
            <person name="Hodson N. C."/>
            <person name="Mongue J. A."/>
            <person name="Jaron S. K."/>
        </authorList>
    </citation>
    <scope>NUCLEOTIDE SEQUENCE</scope>
</reference>
<organism evidence="1 2">
    <name type="scientific">Allacma fusca</name>
    <dbReference type="NCBI Taxonomy" id="39272"/>
    <lineage>
        <taxon>Eukaryota</taxon>
        <taxon>Metazoa</taxon>
        <taxon>Ecdysozoa</taxon>
        <taxon>Arthropoda</taxon>
        <taxon>Hexapoda</taxon>
        <taxon>Collembola</taxon>
        <taxon>Symphypleona</taxon>
        <taxon>Sminthuridae</taxon>
        <taxon>Allacma</taxon>
    </lineage>
</organism>
<dbReference type="AlphaFoldDB" id="A0A8J2L0I0"/>
<name>A0A8J2L0I0_9HEXA</name>
<protein>
    <submittedName>
        <fullName evidence="1">Uncharacterized protein</fullName>
    </submittedName>
</protein>
<accession>A0A8J2L0I0</accession>
<comment type="caution">
    <text evidence="1">The sequence shown here is derived from an EMBL/GenBank/DDBJ whole genome shotgun (WGS) entry which is preliminary data.</text>
</comment>
<keyword evidence="2" id="KW-1185">Reference proteome</keyword>
<dbReference type="Proteomes" id="UP000708208">
    <property type="component" value="Unassembled WGS sequence"/>
</dbReference>
<gene>
    <name evidence="1" type="ORF">AFUS01_LOCUS33692</name>
</gene>
<dbReference type="EMBL" id="CAJVCH010529638">
    <property type="protein sequence ID" value="CAG7823477.1"/>
    <property type="molecule type" value="Genomic_DNA"/>
</dbReference>
<evidence type="ECO:0000313" key="1">
    <source>
        <dbReference type="EMBL" id="CAG7823477.1"/>
    </source>
</evidence>
<proteinExistence type="predicted"/>